<keyword evidence="1" id="KW-1133">Transmembrane helix</keyword>
<dbReference type="EMBL" id="AWFF01000098">
    <property type="protein sequence ID" value="KCZ51001.1"/>
    <property type="molecule type" value="Genomic_DNA"/>
</dbReference>
<keyword evidence="1" id="KW-0812">Transmembrane</keyword>
<reference evidence="2 3" key="1">
    <citation type="journal article" date="2014" name="Antonie Van Leeuwenhoek">
        <title>Hyphomonas beringensis sp. nov. and Hyphomonas chukchiensis sp. nov., isolated from surface seawater of the Bering Sea and Chukchi Sea.</title>
        <authorList>
            <person name="Li C."/>
            <person name="Lai Q."/>
            <person name="Li G."/>
            <person name="Dong C."/>
            <person name="Wang J."/>
            <person name="Liao Y."/>
            <person name="Shao Z."/>
        </authorList>
    </citation>
    <scope>NUCLEOTIDE SEQUENCE [LARGE SCALE GENOMIC DNA]</scope>
    <source>
        <strain evidence="2 3">25B14_1</strain>
    </source>
</reference>
<name>A0A062TSZ0_9PROT</name>
<dbReference type="RefSeq" id="WP_155838409.1">
    <property type="nucleotide sequence ID" value="NZ_AWFF01000098.1"/>
</dbReference>
<evidence type="ECO:0000313" key="2">
    <source>
        <dbReference type="EMBL" id="KCZ51001.1"/>
    </source>
</evidence>
<proteinExistence type="predicted"/>
<keyword evidence="3" id="KW-1185">Reference proteome</keyword>
<dbReference type="Proteomes" id="UP000027037">
    <property type="component" value="Unassembled WGS sequence"/>
</dbReference>
<comment type="caution">
    <text evidence="2">The sequence shown here is derived from an EMBL/GenBank/DDBJ whole genome shotgun (WGS) entry which is preliminary data.</text>
</comment>
<evidence type="ECO:0000313" key="3">
    <source>
        <dbReference type="Proteomes" id="UP000027037"/>
    </source>
</evidence>
<organism evidence="2 3">
    <name type="scientific">Hyphomonas beringensis</name>
    <dbReference type="NCBI Taxonomy" id="1280946"/>
    <lineage>
        <taxon>Bacteria</taxon>
        <taxon>Pseudomonadati</taxon>
        <taxon>Pseudomonadota</taxon>
        <taxon>Alphaproteobacteria</taxon>
        <taxon>Hyphomonadales</taxon>
        <taxon>Hyphomonadaceae</taxon>
        <taxon>Hyphomonas</taxon>
    </lineage>
</organism>
<gene>
    <name evidence="2" type="ORF">HY29_06525</name>
</gene>
<dbReference type="STRING" id="1280946.HY29_06525"/>
<evidence type="ECO:0000256" key="1">
    <source>
        <dbReference type="SAM" id="Phobius"/>
    </source>
</evidence>
<feature type="transmembrane region" description="Helical" evidence="1">
    <location>
        <begin position="21"/>
        <end position="44"/>
    </location>
</feature>
<protein>
    <submittedName>
        <fullName evidence="2">Uncharacterized protein</fullName>
    </submittedName>
</protein>
<dbReference type="AlphaFoldDB" id="A0A062TSZ0"/>
<accession>A0A062TSZ0</accession>
<sequence length="48" mass="5093">MNKTVHEQDVTPKEARQGRRVGLVKILGIGIAVAVLGIIVVALVQNMG</sequence>
<keyword evidence="1" id="KW-0472">Membrane</keyword>